<dbReference type="GO" id="GO:0008236">
    <property type="term" value="F:serine-type peptidase activity"/>
    <property type="evidence" value="ECO:0007669"/>
    <property type="project" value="UniProtKB-KW"/>
</dbReference>
<evidence type="ECO:0000256" key="5">
    <source>
        <dbReference type="RuleBase" id="RU004404"/>
    </source>
</evidence>
<feature type="compositionally biased region" description="Basic and acidic residues" evidence="6">
    <location>
        <begin position="1"/>
        <end position="16"/>
    </location>
</feature>
<evidence type="ECO:0000256" key="7">
    <source>
        <dbReference type="SAM" id="Phobius"/>
    </source>
</evidence>
<dbReference type="SMART" id="SM00228">
    <property type="entry name" value="PDZ"/>
    <property type="match status" value="1"/>
</dbReference>
<comment type="similarity">
    <text evidence="1 5">Belongs to the peptidase S41A family.</text>
</comment>
<dbReference type="SUPFAM" id="SSF50156">
    <property type="entry name" value="PDZ domain-like"/>
    <property type="match status" value="1"/>
</dbReference>
<dbReference type="Pfam" id="PF22694">
    <property type="entry name" value="CtpB_N-like"/>
    <property type="match status" value="1"/>
</dbReference>
<evidence type="ECO:0000259" key="8">
    <source>
        <dbReference type="PROSITE" id="PS50106"/>
    </source>
</evidence>
<organism evidence="9 10">
    <name type="scientific">Priestia megaterium</name>
    <name type="common">Bacillus megaterium</name>
    <dbReference type="NCBI Taxonomy" id="1404"/>
    <lineage>
        <taxon>Bacteria</taxon>
        <taxon>Bacillati</taxon>
        <taxon>Bacillota</taxon>
        <taxon>Bacilli</taxon>
        <taxon>Bacillales</taxon>
        <taxon>Bacillaceae</taxon>
        <taxon>Priestia</taxon>
    </lineage>
</organism>
<sequence length="503" mass="54865">MKVVKDLEDEKNEQIKAQESNVEQEQGSANKSGHIRLKKFHFIMLLFMVVFLSAGITTFALAFGEEKVVTVGTERPEFDKLYEAYDTLKSGYFKDIDQKKVINGAINGMVESLDDPYSDYMSNEEAESFHGSISSSFEGIGAEIQEKDGHIVIVSPIKGSPAEKAGLKPNDMIMSVNGKSLQGMNSTQAVTLIRGKKGTKVELSVQRPGTAAPMTVPIIRDEIPIETVYGEMVGDGIAKVQITSFSSNTSKELVETLNDLNKKGMKGLVLDLRQNPGGLLDQAISISSMFVPKGKLILKVEDRNGKIKEYPSQNEGNPNLPLVVLIDKGSASASEILAAAVKESADVKLVGEKSFGKGTVQTASDFKDGSNLKFTTAKWLTPNGNWIHKKGINPDVAVALPEYATLTIINPDKELKLSTSSTEVQTAQKMLKAIGYDPGRTDGFFDQKTKDAVTAFQKAQKLPVNGVLKGDSTMKLMELLRDKIKTSDTQMQEAIKVLKETMK</sequence>
<accession>A0A6H1P7N7</accession>
<dbReference type="InterPro" id="IPR001478">
    <property type="entry name" value="PDZ"/>
</dbReference>
<dbReference type="Gene3D" id="2.30.42.10">
    <property type="match status" value="1"/>
</dbReference>
<feature type="transmembrane region" description="Helical" evidence="7">
    <location>
        <begin position="40"/>
        <end position="63"/>
    </location>
</feature>
<feature type="compositionally biased region" description="Polar residues" evidence="6">
    <location>
        <begin position="17"/>
        <end position="28"/>
    </location>
</feature>
<dbReference type="Proteomes" id="UP000501868">
    <property type="component" value="Chromosome"/>
</dbReference>
<proteinExistence type="inferred from homology"/>
<dbReference type="Pfam" id="PF03572">
    <property type="entry name" value="Peptidase_S41"/>
    <property type="match status" value="1"/>
</dbReference>
<keyword evidence="7" id="KW-1133">Transmembrane helix</keyword>
<reference evidence="9 10" key="2">
    <citation type="submission" date="2020-04" db="EMBL/GenBank/DDBJ databases">
        <authorList>
            <person name="Fomenkov A."/>
            <person name="Anton B.P."/>
            <person name="Roberts R.J."/>
        </authorList>
    </citation>
    <scope>NUCLEOTIDE SEQUENCE [LARGE SCALE GENOMIC DNA]</scope>
    <source>
        <strain evidence="9 10">S2</strain>
    </source>
</reference>
<name>A0A6H1P7N7_PRIMG</name>
<evidence type="ECO:0000256" key="4">
    <source>
        <dbReference type="ARBA" id="ARBA00022825"/>
    </source>
</evidence>
<dbReference type="InterPro" id="IPR055210">
    <property type="entry name" value="CtpA/B_N"/>
</dbReference>
<dbReference type="InterPro" id="IPR036034">
    <property type="entry name" value="PDZ_sf"/>
</dbReference>
<dbReference type="Gene3D" id="3.30.750.44">
    <property type="match status" value="1"/>
</dbReference>
<evidence type="ECO:0000256" key="1">
    <source>
        <dbReference type="ARBA" id="ARBA00009179"/>
    </source>
</evidence>
<protein>
    <submittedName>
        <fullName evidence="9">PDZ domain-containing protein</fullName>
    </submittedName>
</protein>
<dbReference type="InterPro" id="IPR004447">
    <property type="entry name" value="Peptidase_S41A"/>
</dbReference>
<evidence type="ECO:0000313" key="10">
    <source>
        <dbReference type="Proteomes" id="UP000501868"/>
    </source>
</evidence>
<feature type="region of interest" description="Disordered" evidence="6">
    <location>
        <begin position="1"/>
        <end position="28"/>
    </location>
</feature>
<dbReference type="InterPro" id="IPR005151">
    <property type="entry name" value="Tail-specific_protease"/>
</dbReference>
<dbReference type="Gene3D" id="3.90.226.10">
    <property type="entry name" value="2-enoyl-CoA Hydratase, Chain A, domain 1"/>
    <property type="match status" value="1"/>
</dbReference>
<gene>
    <name evidence="9" type="ORF">HFZ78_25320</name>
</gene>
<dbReference type="CDD" id="cd06782">
    <property type="entry name" value="cpPDZ_CPP-like"/>
    <property type="match status" value="1"/>
</dbReference>
<evidence type="ECO:0000256" key="2">
    <source>
        <dbReference type="ARBA" id="ARBA00022670"/>
    </source>
</evidence>
<keyword evidence="7" id="KW-0472">Membrane</keyword>
<dbReference type="SUPFAM" id="SSF47090">
    <property type="entry name" value="PGBD-like"/>
    <property type="match status" value="1"/>
</dbReference>
<dbReference type="InterPro" id="IPR029045">
    <property type="entry name" value="ClpP/crotonase-like_dom_sf"/>
</dbReference>
<evidence type="ECO:0000313" key="9">
    <source>
        <dbReference type="EMBL" id="QIZ09589.1"/>
    </source>
</evidence>
<dbReference type="Gene3D" id="1.10.101.10">
    <property type="entry name" value="PGBD-like superfamily/PGBD"/>
    <property type="match status" value="1"/>
</dbReference>
<dbReference type="EMBL" id="CP051128">
    <property type="protein sequence ID" value="QIZ09589.1"/>
    <property type="molecule type" value="Genomic_DNA"/>
</dbReference>
<dbReference type="Pfam" id="PF01471">
    <property type="entry name" value="PG_binding_1"/>
    <property type="match status" value="1"/>
</dbReference>
<dbReference type="NCBIfam" id="TIGR00225">
    <property type="entry name" value="prc"/>
    <property type="match status" value="1"/>
</dbReference>
<dbReference type="PANTHER" id="PTHR32060:SF30">
    <property type="entry name" value="CARBOXY-TERMINAL PROCESSING PROTEASE CTPA"/>
    <property type="match status" value="1"/>
</dbReference>
<dbReference type="SUPFAM" id="SSF52096">
    <property type="entry name" value="ClpP/crotonase"/>
    <property type="match status" value="1"/>
</dbReference>
<keyword evidence="3 5" id="KW-0378">Hydrolase</keyword>
<dbReference type="FunFam" id="2.30.42.10:FF:000063">
    <property type="entry name" value="Peptidase, S41 family"/>
    <property type="match status" value="1"/>
</dbReference>
<keyword evidence="4 5" id="KW-0720">Serine protease</keyword>
<dbReference type="Pfam" id="PF00595">
    <property type="entry name" value="PDZ"/>
    <property type="match status" value="1"/>
</dbReference>
<dbReference type="GO" id="GO:0030288">
    <property type="term" value="C:outer membrane-bounded periplasmic space"/>
    <property type="evidence" value="ECO:0007669"/>
    <property type="project" value="TreeGrafter"/>
</dbReference>
<dbReference type="GO" id="GO:0007165">
    <property type="term" value="P:signal transduction"/>
    <property type="evidence" value="ECO:0007669"/>
    <property type="project" value="TreeGrafter"/>
</dbReference>
<keyword evidence="2 5" id="KW-0645">Protease</keyword>
<reference evidence="9 10" key="1">
    <citation type="submission" date="2020-04" db="EMBL/GenBank/DDBJ databases">
        <title>Genome-Wide Identification of 5-Methylcytosine Sites in Bacterial Genomes By High-Throughput Sequencing of MspJI Restriction Fragments.</title>
        <authorList>
            <person name="Wu V."/>
        </authorList>
    </citation>
    <scope>NUCLEOTIDE SEQUENCE [LARGE SCALE GENOMIC DNA]</scope>
    <source>
        <strain evidence="9 10">S2</strain>
    </source>
</reference>
<dbReference type="PROSITE" id="PS50106">
    <property type="entry name" value="PDZ"/>
    <property type="match status" value="1"/>
</dbReference>
<dbReference type="AlphaFoldDB" id="A0A6H1P7N7"/>
<dbReference type="PANTHER" id="PTHR32060">
    <property type="entry name" value="TAIL-SPECIFIC PROTEASE"/>
    <property type="match status" value="1"/>
</dbReference>
<dbReference type="SMART" id="SM00245">
    <property type="entry name" value="TSPc"/>
    <property type="match status" value="1"/>
</dbReference>
<keyword evidence="7" id="KW-0812">Transmembrane</keyword>
<dbReference type="CDD" id="cd07560">
    <property type="entry name" value="Peptidase_S41_CPP"/>
    <property type="match status" value="1"/>
</dbReference>
<dbReference type="InterPro" id="IPR036365">
    <property type="entry name" value="PGBD-like_sf"/>
</dbReference>
<evidence type="ECO:0000256" key="3">
    <source>
        <dbReference type="ARBA" id="ARBA00022801"/>
    </source>
</evidence>
<dbReference type="GO" id="GO:0006508">
    <property type="term" value="P:proteolysis"/>
    <property type="evidence" value="ECO:0007669"/>
    <property type="project" value="UniProtKB-KW"/>
</dbReference>
<dbReference type="InterPro" id="IPR036366">
    <property type="entry name" value="PGBDSf"/>
</dbReference>
<evidence type="ECO:0000256" key="6">
    <source>
        <dbReference type="SAM" id="MobiDB-lite"/>
    </source>
</evidence>
<dbReference type="InterPro" id="IPR002477">
    <property type="entry name" value="Peptidoglycan-bd-like"/>
</dbReference>
<dbReference type="GO" id="GO:0004175">
    <property type="term" value="F:endopeptidase activity"/>
    <property type="evidence" value="ECO:0007669"/>
    <property type="project" value="TreeGrafter"/>
</dbReference>
<feature type="domain" description="PDZ" evidence="8">
    <location>
        <begin position="140"/>
        <end position="194"/>
    </location>
</feature>